<comment type="caution">
    <text evidence="1">The sequence shown here is derived from an EMBL/GenBank/DDBJ whole genome shotgun (WGS) entry which is preliminary data.</text>
</comment>
<protein>
    <submittedName>
        <fullName evidence="1">Uncharacterized protein</fullName>
    </submittedName>
</protein>
<dbReference type="Proteomes" id="UP000245609">
    <property type="component" value="Unassembled WGS sequence"/>
</dbReference>
<accession>A0A2T9ZJC7</accession>
<keyword evidence="2" id="KW-1185">Reference proteome</keyword>
<evidence type="ECO:0000313" key="1">
    <source>
        <dbReference type="EMBL" id="PVV04681.1"/>
    </source>
</evidence>
<dbReference type="AlphaFoldDB" id="A0A2T9ZJC7"/>
<proteinExistence type="predicted"/>
<dbReference type="EMBL" id="MBFS01000093">
    <property type="protein sequence ID" value="PVV04681.1"/>
    <property type="molecule type" value="Genomic_DNA"/>
</dbReference>
<gene>
    <name evidence="1" type="ORF">BB560_000808</name>
</gene>
<reference evidence="1 2" key="1">
    <citation type="journal article" date="2018" name="MBio">
        <title>Comparative Genomics Reveals the Core Gene Toolbox for the Fungus-Insect Symbiosis.</title>
        <authorList>
            <person name="Wang Y."/>
            <person name="Stata M."/>
            <person name="Wang W."/>
            <person name="Stajich J.E."/>
            <person name="White M.M."/>
            <person name="Moncalvo J.M."/>
        </authorList>
    </citation>
    <scope>NUCLEOTIDE SEQUENCE [LARGE SCALE GENOMIC DNA]</scope>
    <source>
        <strain evidence="1 2">SC-DP-2</strain>
    </source>
</reference>
<organism evidence="1 2">
    <name type="scientific">Smittium megazygosporum</name>
    <dbReference type="NCBI Taxonomy" id="133381"/>
    <lineage>
        <taxon>Eukaryota</taxon>
        <taxon>Fungi</taxon>
        <taxon>Fungi incertae sedis</taxon>
        <taxon>Zoopagomycota</taxon>
        <taxon>Kickxellomycotina</taxon>
        <taxon>Harpellomycetes</taxon>
        <taxon>Harpellales</taxon>
        <taxon>Legeriomycetaceae</taxon>
        <taxon>Smittium</taxon>
    </lineage>
</organism>
<name>A0A2T9ZJC7_9FUNG</name>
<evidence type="ECO:0000313" key="2">
    <source>
        <dbReference type="Proteomes" id="UP000245609"/>
    </source>
</evidence>
<sequence length="266" mass="31224">MLRKSRDNREMVYRYIQEYKRENFKSKISNFPEHNVNGMLCIDLPTEMELKNINGKTIFDRFIVDTQELKENSPLYKFEDPCDKKVLGADFGSIKQGSLKVKKLASELSYINLKSPDKTQNEFEKAQIYTEKQYNDSGNIEPWYTFSENDSKESSLTEFVGQNVNKFHFKPSKSKSVDDLCLINGRIKRINTTKSMNILKADTLIEEKIKLNSVTYLEESVIRASNIIRGNCEQSPFYIFKNKTFMFEKREPNEIEANQNYIQKFE</sequence>